<dbReference type="EMBL" id="KV875611">
    <property type="protein sequence ID" value="RZR71962.1"/>
    <property type="molecule type" value="Genomic_DNA"/>
</dbReference>
<dbReference type="PANTHER" id="PTHR31149:SF10">
    <property type="entry name" value="OS05G0100900 PROTEIN"/>
    <property type="match status" value="1"/>
</dbReference>
<dbReference type="Proteomes" id="UP000290560">
    <property type="component" value="Unassembled WGS sequence"/>
</dbReference>
<organism evidence="1">
    <name type="scientific">Ensete ventricosum</name>
    <name type="common">Abyssinian banana</name>
    <name type="synonym">Musa ensete</name>
    <dbReference type="NCBI Taxonomy" id="4639"/>
    <lineage>
        <taxon>Eukaryota</taxon>
        <taxon>Viridiplantae</taxon>
        <taxon>Streptophyta</taxon>
        <taxon>Embryophyta</taxon>
        <taxon>Tracheophyta</taxon>
        <taxon>Spermatophyta</taxon>
        <taxon>Magnoliopsida</taxon>
        <taxon>Liliopsida</taxon>
        <taxon>Zingiberales</taxon>
        <taxon>Musaceae</taxon>
        <taxon>Ensete</taxon>
    </lineage>
</organism>
<dbReference type="AlphaFoldDB" id="A0A445MCG2"/>
<name>A0A445MCG2_ENSVE</name>
<protein>
    <submittedName>
        <fullName evidence="1">Uncharacterized protein</fullName>
    </submittedName>
</protein>
<dbReference type="GO" id="GO:0005886">
    <property type="term" value="C:plasma membrane"/>
    <property type="evidence" value="ECO:0007669"/>
    <property type="project" value="TreeGrafter"/>
</dbReference>
<sequence length="100" mass="11608">MHITWYRYWDELGTPVWTGNLELLQSLCPPLLVGARQPTYLVTADDVDSYLAIEVHPLDDRKRKVYFYGVFGELVKVFANEQRKIPCGEPHFPIELDISL</sequence>
<accession>A0A445MCG2</accession>
<dbReference type="PANTHER" id="PTHR31149">
    <property type="entry name" value="EXPRESSED PROTEIN"/>
    <property type="match status" value="1"/>
</dbReference>
<evidence type="ECO:0000313" key="1">
    <source>
        <dbReference type="EMBL" id="RZR71962.1"/>
    </source>
</evidence>
<gene>
    <name evidence="1" type="ORF">BHM03_00009147</name>
</gene>
<proteinExistence type="predicted"/>
<reference evidence="1" key="1">
    <citation type="journal article" date="2018" name="Data Brief">
        <title>Genome sequence data from 17 accessions of Ensete ventricosum, a staple food crop for millions in Ethiopia.</title>
        <authorList>
            <person name="Yemataw Z."/>
            <person name="Muzemil S."/>
            <person name="Ambachew D."/>
            <person name="Tripathi L."/>
            <person name="Tesfaye K."/>
            <person name="Chala A."/>
            <person name="Farbos A."/>
            <person name="O'Neill P."/>
            <person name="Moore K."/>
            <person name="Grant M."/>
            <person name="Studholme D.J."/>
        </authorList>
    </citation>
    <scope>NUCLEOTIDE SEQUENCE [LARGE SCALE GENOMIC DNA]</scope>
    <source>
        <tissue evidence="1">Leaf</tissue>
    </source>
</reference>